<evidence type="ECO:0000256" key="1">
    <source>
        <dbReference type="SAM" id="Phobius"/>
    </source>
</evidence>
<name>A0AA39P068_9AGAR</name>
<dbReference type="EMBL" id="JAUEPR010000024">
    <property type="protein sequence ID" value="KAK0475120.1"/>
    <property type="molecule type" value="Genomic_DNA"/>
</dbReference>
<dbReference type="AlphaFoldDB" id="A0AA39P068"/>
<keyword evidence="4" id="KW-1185">Reference proteome</keyword>
<keyword evidence="2" id="KW-0732">Signal</keyword>
<proteinExistence type="predicted"/>
<sequence length="157" mass="17885">MEYPSHFSIPSRRRATFMIMLNRRRSLFPLILTLIQCSSVDAYYTTCTDYNCDSSGPNLGLAIGLAFGIFSLVVVFSLVFVCWRRNRIRNFQQTYVQNAQAQALAAQQVQRNYQAELNAQYSSYPQPLDATAQGWQPAPPAPVHHHVDVHHHVHPQP</sequence>
<accession>A0AA39P068</accession>
<evidence type="ECO:0000313" key="4">
    <source>
        <dbReference type="Proteomes" id="UP001175227"/>
    </source>
</evidence>
<evidence type="ECO:0000313" key="3">
    <source>
        <dbReference type="EMBL" id="KAK0475120.1"/>
    </source>
</evidence>
<comment type="caution">
    <text evidence="3">The sequence shown here is derived from an EMBL/GenBank/DDBJ whole genome shotgun (WGS) entry which is preliminary data.</text>
</comment>
<keyword evidence="1" id="KW-0812">Transmembrane</keyword>
<dbReference type="Proteomes" id="UP001175227">
    <property type="component" value="Unassembled WGS sequence"/>
</dbReference>
<reference evidence="3" key="1">
    <citation type="submission" date="2023-06" db="EMBL/GenBank/DDBJ databases">
        <authorList>
            <consortium name="Lawrence Berkeley National Laboratory"/>
            <person name="Ahrendt S."/>
            <person name="Sahu N."/>
            <person name="Indic B."/>
            <person name="Wong-Bajracharya J."/>
            <person name="Merenyi Z."/>
            <person name="Ke H.-M."/>
            <person name="Monk M."/>
            <person name="Kocsube S."/>
            <person name="Drula E."/>
            <person name="Lipzen A."/>
            <person name="Balint B."/>
            <person name="Henrissat B."/>
            <person name="Andreopoulos B."/>
            <person name="Martin F.M."/>
            <person name="Harder C.B."/>
            <person name="Rigling D."/>
            <person name="Ford K.L."/>
            <person name="Foster G.D."/>
            <person name="Pangilinan J."/>
            <person name="Papanicolaou A."/>
            <person name="Barry K."/>
            <person name="LaButti K."/>
            <person name="Viragh M."/>
            <person name="Koriabine M."/>
            <person name="Yan M."/>
            <person name="Riley R."/>
            <person name="Champramary S."/>
            <person name="Plett K.L."/>
            <person name="Tsai I.J."/>
            <person name="Slot J."/>
            <person name="Sipos G."/>
            <person name="Plett J."/>
            <person name="Nagy L.G."/>
            <person name="Grigoriev I.V."/>
        </authorList>
    </citation>
    <scope>NUCLEOTIDE SEQUENCE</scope>
    <source>
        <strain evidence="3">ICMP 16352</strain>
    </source>
</reference>
<protein>
    <submittedName>
        <fullName evidence="3">Uncharacterized protein</fullName>
    </submittedName>
</protein>
<evidence type="ECO:0000256" key="2">
    <source>
        <dbReference type="SAM" id="SignalP"/>
    </source>
</evidence>
<gene>
    <name evidence="3" type="ORF">IW261DRAFT_1595578</name>
</gene>
<keyword evidence="1" id="KW-1133">Transmembrane helix</keyword>
<feature type="signal peptide" evidence="2">
    <location>
        <begin position="1"/>
        <end position="42"/>
    </location>
</feature>
<feature type="transmembrane region" description="Helical" evidence="1">
    <location>
        <begin position="58"/>
        <end position="83"/>
    </location>
</feature>
<feature type="chain" id="PRO_5041250742" evidence="2">
    <location>
        <begin position="43"/>
        <end position="157"/>
    </location>
</feature>
<keyword evidence="1" id="KW-0472">Membrane</keyword>
<organism evidence="3 4">
    <name type="scientific">Armillaria novae-zelandiae</name>
    <dbReference type="NCBI Taxonomy" id="153914"/>
    <lineage>
        <taxon>Eukaryota</taxon>
        <taxon>Fungi</taxon>
        <taxon>Dikarya</taxon>
        <taxon>Basidiomycota</taxon>
        <taxon>Agaricomycotina</taxon>
        <taxon>Agaricomycetes</taxon>
        <taxon>Agaricomycetidae</taxon>
        <taxon>Agaricales</taxon>
        <taxon>Marasmiineae</taxon>
        <taxon>Physalacriaceae</taxon>
        <taxon>Armillaria</taxon>
    </lineage>
</organism>